<dbReference type="GO" id="GO:0005509">
    <property type="term" value="F:calcium ion binding"/>
    <property type="evidence" value="ECO:0007669"/>
    <property type="project" value="InterPro"/>
</dbReference>
<comment type="subcellular location">
    <subcellularLocation>
        <location evidence="2">Secreted</location>
    </subcellularLocation>
</comment>
<evidence type="ECO:0000313" key="7">
    <source>
        <dbReference type="Proteomes" id="UP000003477"/>
    </source>
</evidence>
<feature type="domain" description="Peptidase M10 serralysin C-terminal" evidence="5">
    <location>
        <begin position="70"/>
        <end position="190"/>
    </location>
</feature>
<dbReference type="GO" id="GO:0005615">
    <property type="term" value="C:extracellular space"/>
    <property type="evidence" value="ECO:0007669"/>
    <property type="project" value="InterPro"/>
</dbReference>
<protein>
    <submittedName>
        <fullName evidence="6">Hemolysin-type calcium-binding region</fullName>
    </submittedName>
</protein>
<evidence type="ECO:0000313" key="6">
    <source>
        <dbReference type="EMBL" id="EHJ12194.1"/>
    </source>
</evidence>
<dbReference type="PRINTS" id="PR00313">
    <property type="entry name" value="CABNDNGRPT"/>
</dbReference>
<proteinExistence type="predicted"/>
<dbReference type="PATRIC" id="fig|423471.3.peg.2923"/>
<keyword evidence="3" id="KW-0964">Secreted</keyword>
<dbReference type="AlphaFoldDB" id="G5J6K6"/>
<accession>G5J6K6</accession>
<comment type="caution">
    <text evidence="6">The sequence shown here is derived from an EMBL/GenBank/DDBJ whole genome shotgun (WGS) entry which is preliminary data.</text>
</comment>
<keyword evidence="4" id="KW-0677">Repeat</keyword>
<comment type="cofactor">
    <cofactor evidence="1">
        <name>Ca(2+)</name>
        <dbReference type="ChEBI" id="CHEBI:29108"/>
    </cofactor>
</comment>
<dbReference type="EMBL" id="AESD01000457">
    <property type="protein sequence ID" value="EHJ12194.1"/>
    <property type="molecule type" value="Genomic_DNA"/>
</dbReference>
<dbReference type="Proteomes" id="UP000003477">
    <property type="component" value="Unassembled WGS sequence"/>
</dbReference>
<dbReference type="Gene3D" id="2.150.10.10">
    <property type="entry name" value="Serralysin-like metalloprotease, C-terminal"/>
    <property type="match status" value="1"/>
</dbReference>
<dbReference type="Pfam" id="PF00353">
    <property type="entry name" value="HemolysinCabind"/>
    <property type="match status" value="2"/>
</dbReference>
<evidence type="ECO:0000256" key="3">
    <source>
        <dbReference type="ARBA" id="ARBA00022525"/>
    </source>
</evidence>
<evidence type="ECO:0000256" key="1">
    <source>
        <dbReference type="ARBA" id="ARBA00001913"/>
    </source>
</evidence>
<name>G5J6K6_CROWT</name>
<dbReference type="Pfam" id="PF08548">
    <property type="entry name" value="Peptidase_M10_C"/>
    <property type="match status" value="1"/>
</dbReference>
<evidence type="ECO:0000256" key="4">
    <source>
        <dbReference type="ARBA" id="ARBA00022737"/>
    </source>
</evidence>
<evidence type="ECO:0000256" key="2">
    <source>
        <dbReference type="ARBA" id="ARBA00004613"/>
    </source>
</evidence>
<gene>
    <name evidence="6" type="ORF">CWATWH0003_3107</name>
</gene>
<organism evidence="6 7">
    <name type="scientific">Crocosphaera watsonii WH 0003</name>
    <dbReference type="NCBI Taxonomy" id="423471"/>
    <lineage>
        <taxon>Bacteria</taxon>
        <taxon>Bacillati</taxon>
        <taxon>Cyanobacteriota</taxon>
        <taxon>Cyanophyceae</taxon>
        <taxon>Oscillatoriophycideae</taxon>
        <taxon>Chroococcales</taxon>
        <taxon>Aphanothecaceae</taxon>
        <taxon>Crocosphaera</taxon>
    </lineage>
</organism>
<dbReference type="InterPro" id="IPR011049">
    <property type="entry name" value="Serralysin-like_metalloprot_C"/>
</dbReference>
<dbReference type="SUPFAM" id="SSF51120">
    <property type="entry name" value="beta-Roll"/>
    <property type="match status" value="1"/>
</dbReference>
<dbReference type="InterPro" id="IPR001343">
    <property type="entry name" value="Hemolysn_Ca-bd"/>
</dbReference>
<evidence type="ECO:0000259" key="5">
    <source>
        <dbReference type="Pfam" id="PF08548"/>
    </source>
</evidence>
<reference evidence="6 7" key="1">
    <citation type="journal article" date="2011" name="Front. Microbiol.">
        <title>Two Strains of Crocosphaera watsonii with Highly Conserved Genomes are Distinguished by Strain-Specific Features.</title>
        <authorList>
            <person name="Bench S.R."/>
            <person name="Ilikchyan I.N."/>
            <person name="Tripp H.J."/>
            <person name="Zehr J.P."/>
        </authorList>
    </citation>
    <scope>NUCLEOTIDE SEQUENCE [LARGE SCALE GENOMIC DNA]</scope>
    <source>
        <strain evidence="6 7">WH 0003</strain>
    </source>
</reference>
<sequence length="330" mass="36135">MITGGEGSDRIFAKGGDDIITIDGWDNLNYIDGGEGTDVLIIEGDDPVSLSLSDLNVEIVTGNAGDNIFSYEGTSSIVIESEGGSDRLSGGSNDDILNGGEGDDTMTGGEGNDIFVYDTLNDSTVTNPDIITDFEVGKDKIDLSRVSINDFNQLTIEQNNQQTSIYSTVNDSNFLVNLEGNIGLSQDNFIFLITFGIASNNVKYTLDIDENRIIEQQDHNLRNIYYSGFDKTEFDFLINNNPNDLIGENATRADANSIFNYFDEMDSLLDIDGNNLIEPQDHNLINLYASGLDVIEFGFLIENFSNDLIGANATRNDASSIFAYFETIVL</sequence>
<dbReference type="InterPro" id="IPR013858">
    <property type="entry name" value="Peptidase_M10B_C"/>
</dbReference>